<evidence type="ECO:0000313" key="1">
    <source>
        <dbReference type="EMBL" id="KAK8510768.1"/>
    </source>
</evidence>
<name>A0ABR2BUE2_9ROSI</name>
<accession>A0ABR2BUE2</accession>
<sequence>MNHTALAISLCFISQTKPTINIYVLGCRWRAPQLKLSTPIPKLFPSSFLYLASIAGIGYRHRVFVNPSLGAIGCGIGLPDGAHV</sequence>
<protein>
    <submittedName>
        <fullName evidence="1">Uncharacterized protein</fullName>
    </submittedName>
</protein>
<dbReference type="EMBL" id="JBBPBM010000081">
    <property type="protein sequence ID" value="KAK8510768.1"/>
    <property type="molecule type" value="Genomic_DNA"/>
</dbReference>
<comment type="caution">
    <text evidence="1">The sequence shown here is derived from an EMBL/GenBank/DDBJ whole genome shotgun (WGS) entry which is preliminary data.</text>
</comment>
<reference evidence="1 2" key="1">
    <citation type="journal article" date="2024" name="G3 (Bethesda)">
        <title>Genome assembly of Hibiscus sabdariffa L. provides insights into metabolisms of medicinal natural products.</title>
        <authorList>
            <person name="Kim T."/>
        </authorList>
    </citation>
    <scope>NUCLEOTIDE SEQUENCE [LARGE SCALE GENOMIC DNA]</scope>
    <source>
        <strain evidence="1">TK-2024</strain>
        <tissue evidence="1">Old leaves</tissue>
    </source>
</reference>
<evidence type="ECO:0000313" key="2">
    <source>
        <dbReference type="Proteomes" id="UP001472677"/>
    </source>
</evidence>
<organism evidence="1 2">
    <name type="scientific">Hibiscus sabdariffa</name>
    <name type="common">roselle</name>
    <dbReference type="NCBI Taxonomy" id="183260"/>
    <lineage>
        <taxon>Eukaryota</taxon>
        <taxon>Viridiplantae</taxon>
        <taxon>Streptophyta</taxon>
        <taxon>Embryophyta</taxon>
        <taxon>Tracheophyta</taxon>
        <taxon>Spermatophyta</taxon>
        <taxon>Magnoliopsida</taxon>
        <taxon>eudicotyledons</taxon>
        <taxon>Gunneridae</taxon>
        <taxon>Pentapetalae</taxon>
        <taxon>rosids</taxon>
        <taxon>malvids</taxon>
        <taxon>Malvales</taxon>
        <taxon>Malvaceae</taxon>
        <taxon>Malvoideae</taxon>
        <taxon>Hibiscus</taxon>
    </lineage>
</organism>
<keyword evidence="2" id="KW-1185">Reference proteome</keyword>
<gene>
    <name evidence="1" type="ORF">V6N12_009610</name>
</gene>
<proteinExistence type="predicted"/>
<dbReference type="Proteomes" id="UP001472677">
    <property type="component" value="Unassembled WGS sequence"/>
</dbReference>